<dbReference type="Proteomes" id="UP001234989">
    <property type="component" value="Chromosome 10"/>
</dbReference>
<feature type="transmembrane region" description="Helical" evidence="7">
    <location>
        <begin position="246"/>
        <end position="263"/>
    </location>
</feature>
<dbReference type="EMBL" id="CP133621">
    <property type="protein sequence ID" value="WMV51663.1"/>
    <property type="molecule type" value="Genomic_DNA"/>
</dbReference>
<evidence type="ECO:0000256" key="4">
    <source>
        <dbReference type="ARBA" id="ARBA00022970"/>
    </source>
</evidence>
<dbReference type="GO" id="GO:0016020">
    <property type="term" value="C:membrane"/>
    <property type="evidence" value="ECO:0007669"/>
    <property type="project" value="UniProtKB-SubCell"/>
</dbReference>
<dbReference type="Pfam" id="PF01490">
    <property type="entry name" value="Aa_trans"/>
    <property type="match status" value="1"/>
</dbReference>
<keyword evidence="10" id="KW-1185">Reference proteome</keyword>
<dbReference type="GO" id="GO:0006865">
    <property type="term" value="P:amino acid transport"/>
    <property type="evidence" value="ECO:0007669"/>
    <property type="project" value="UniProtKB-KW"/>
</dbReference>
<evidence type="ECO:0000256" key="1">
    <source>
        <dbReference type="ARBA" id="ARBA00004370"/>
    </source>
</evidence>
<evidence type="ECO:0000313" key="9">
    <source>
        <dbReference type="EMBL" id="WMV51663.1"/>
    </source>
</evidence>
<protein>
    <recommendedName>
        <fullName evidence="8">Amino acid transporter transmembrane domain-containing protein</fullName>
    </recommendedName>
</protein>
<keyword evidence="5 7" id="KW-1133">Transmembrane helix</keyword>
<evidence type="ECO:0000256" key="6">
    <source>
        <dbReference type="ARBA" id="ARBA00023136"/>
    </source>
</evidence>
<reference evidence="9" key="1">
    <citation type="submission" date="2023-08" db="EMBL/GenBank/DDBJ databases">
        <title>A de novo genome assembly of Solanum verrucosum Schlechtendal, a Mexican diploid species geographically isolated from the other diploid A-genome species in potato relatives.</title>
        <authorList>
            <person name="Hosaka K."/>
        </authorList>
    </citation>
    <scope>NUCLEOTIDE SEQUENCE</scope>
    <source>
        <tissue evidence="9">Young leaves</tissue>
    </source>
</reference>
<feature type="transmembrane region" description="Helical" evidence="7">
    <location>
        <begin position="148"/>
        <end position="172"/>
    </location>
</feature>
<feature type="transmembrane region" description="Helical" evidence="7">
    <location>
        <begin position="409"/>
        <end position="429"/>
    </location>
</feature>
<feature type="transmembrane region" description="Helical" evidence="7">
    <location>
        <begin position="269"/>
        <end position="292"/>
    </location>
</feature>
<dbReference type="AlphaFoldDB" id="A0AAF0ZVU1"/>
<evidence type="ECO:0000256" key="3">
    <source>
        <dbReference type="ARBA" id="ARBA00022692"/>
    </source>
</evidence>
<feature type="transmembrane region" description="Helical" evidence="7">
    <location>
        <begin position="357"/>
        <end position="380"/>
    </location>
</feature>
<dbReference type="InterPro" id="IPR013057">
    <property type="entry name" value="AA_transpt_TM"/>
</dbReference>
<keyword evidence="2" id="KW-0813">Transport</keyword>
<feature type="transmembrane region" description="Helical" evidence="7">
    <location>
        <begin position="120"/>
        <end position="142"/>
    </location>
</feature>
<feature type="domain" description="Amino acid transporter transmembrane" evidence="8">
    <location>
        <begin position="117"/>
        <end position="526"/>
    </location>
</feature>
<evidence type="ECO:0000256" key="7">
    <source>
        <dbReference type="SAM" id="Phobius"/>
    </source>
</evidence>
<keyword evidence="4" id="KW-0029">Amino-acid transport</keyword>
<evidence type="ECO:0000256" key="5">
    <source>
        <dbReference type="ARBA" id="ARBA00022989"/>
    </source>
</evidence>
<evidence type="ECO:0000259" key="8">
    <source>
        <dbReference type="Pfam" id="PF01490"/>
    </source>
</evidence>
<gene>
    <name evidence="9" type="ORF">MTR67_045048</name>
</gene>
<evidence type="ECO:0000313" key="10">
    <source>
        <dbReference type="Proteomes" id="UP001234989"/>
    </source>
</evidence>
<accession>A0AAF0ZVU1</accession>
<keyword evidence="6 7" id="KW-0472">Membrane</keyword>
<feature type="transmembrane region" description="Helical" evidence="7">
    <location>
        <begin position="476"/>
        <end position="496"/>
    </location>
</feature>
<evidence type="ECO:0000256" key="2">
    <source>
        <dbReference type="ARBA" id="ARBA00022448"/>
    </source>
</evidence>
<keyword evidence="3 7" id="KW-0812">Transmembrane</keyword>
<dbReference type="PANTHER" id="PTHR48017">
    <property type="entry name" value="OS05G0424000 PROTEIN-RELATED"/>
    <property type="match status" value="1"/>
</dbReference>
<organism evidence="9 10">
    <name type="scientific">Solanum verrucosum</name>
    <dbReference type="NCBI Taxonomy" id="315347"/>
    <lineage>
        <taxon>Eukaryota</taxon>
        <taxon>Viridiplantae</taxon>
        <taxon>Streptophyta</taxon>
        <taxon>Embryophyta</taxon>
        <taxon>Tracheophyta</taxon>
        <taxon>Spermatophyta</taxon>
        <taxon>Magnoliopsida</taxon>
        <taxon>eudicotyledons</taxon>
        <taxon>Gunneridae</taxon>
        <taxon>Pentapetalae</taxon>
        <taxon>asterids</taxon>
        <taxon>lamiids</taxon>
        <taxon>Solanales</taxon>
        <taxon>Solanaceae</taxon>
        <taxon>Solanoideae</taxon>
        <taxon>Solaneae</taxon>
        <taxon>Solanum</taxon>
    </lineage>
</organism>
<feature type="transmembrane region" description="Helical" evidence="7">
    <location>
        <begin position="508"/>
        <end position="532"/>
    </location>
</feature>
<proteinExistence type="predicted"/>
<sequence length="543" mass="60692">MGYKLLKVKLEWFGYVKRRYTIALVRNCKELAMDGYRRDRDRKAMGDPEVSSERHRVGRSISSFRIIPINNDDDTPHSEGTNFSPVDSIRSIDEKKDENANVAEEIDNWLPITESRTGNAYTAAFHLLSTGLGNLAFVLPFAFTSLGWSGGIVVLTVFFAWRLYAICLLVSLHETADGTRYSRYIQLAIVAFGEKLGKCLAIFPIVYLSGGTCIMTTITGGNTLQLFYKAICKNDQNCLDKSPSGAEWYLVFICLAILIALFSPNLDSLAWVSFVGSIMGVSYFTILGTLSISKGRLNGVSYNPSDNVTTNMERFRDVLNGIALIAMGFRGQNLVLEIQGTLPSNPKHPTRTRMYKGVIASYSFVAMCEFPLAIGGYWAYGNMMPENGIMVAVAKYHQESIPKGLISTIYLMVVIQCLCSFQLFVMPVFDNLERIYVSRKHKACPRWVRSCIKLLYGGLAYFMAVAFPFLISLAKFIGGIALPLSLVYPCFMWISIKKPKRNSLMYCLNMFLGCLGTLITVVQVAGALWYLVVNKLDANFFNP</sequence>
<name>A0AAF0ZVU1_SOLVR</name>
<feature type="transmembrane region" description="Helical" evidence="7">
    <location>
        <begin position="450"/>
        <end position="470"/>
    </location>
</feature>
<comment type="subcellular location">
    <subcellularLocation>
        <location evidence="1">Membrane</location>
    </subcellularLocation>
</comment>